<evidence type="ECO:0000256" key="4">
    <source>
        <dbReference type="ARBA" id="ARBA00022840"/>
    </source>
</evidence>
<dbReference type="PROSITE" id="PS50893">
    <property type="entry name" value="ABC_TRANSPORTER_2"/>
    <property type="match status" value="1"/>
</dbReference>
<keyword evidence="7" id="KW-1185">Reference proteome</keyword>
<dbReference type="AlphaFoldDB" id="A0A840AJ77"/>
<dbReference type="Proteomes" id="UP000553963">
    <property type="component" value="Unassembled WGS sequence"/>
</dbReference>
<comment type="similarity">
    <text evidence="1">Belongs to the ABC transporter superfamily.</text>
</comment>
<evidence type="ECO:0000313" key="7">
    <source>
        <dbReference type="Proteomes" id="UP000553963"/>
    </source>
</evidence>
<evidence type="ECO:0000256" key="2">
    <source>
        <dbReference type="ARBA" id="ARBA00022448"/>
    </source>
</evidence>
<dbReference type="Pfam" id="PF00005">
    <property type="entry name" value="ABC_tran"/>
    <property type="match status" value="1"/>
</dbReference>
<organism evidence="6 7">
    <name type="scientific">Kaistia hirudinis</name>
    <dbReference type="NCBI Taxonomy" id="1293440"/>
    <lineage>
        <taxon>Bacteria</taxon>
        <taxon>Pseudomonadati</taxon>
        <taxon>Pseudomonadota</taxon>
        <taxon>Alphaproteobacteria</taxon>
        <taxon>Hyphomicrobiales</taxon>
        <taxon>Kaistiaceae</taxon>
        <taxon>Kaistia</taxon>
    </lineage>
</organism>
<dbReference type="SUPFAM" id="SSF52540">
    <property type="entry name" value="P-loop containing nucleoside triphosphate hydrolases"/>
    <property type="match status" value="1"/>
</dbReference>
<dbReference type="InterPro" id="IPR027417">
    <property type="entry name" value="P-loop_NTPase"/>
</dbReference>
<name>A0A840AJ77_9HYPH</name>
<dbReference type="Gene3D" id="3.40.50.300">
    <property type="entry name" value="P-loop containing nucleotide triphosphate hydrolases"/>
    <property type="match status" value="1"/>
</dbReference>
<protein>
    <submittedName>
        <fullName evidence="6">NitT/TauT family transport system ATP-binding protein</fullName>
    </submittedName>
</protein>
<dbReference type="PROSITE" id="PS00211">
    <property type="entry name" value="ABC_TRANSPORTER_1"/>
    <property type="match status" value="1"/>
</dbReference>
<sequence length="272" mass="29413">MTYMTINTSPTPPEAAVDLIIDQAGKTFPTPRGPVVALAPISLKVTRGSFVALIGPSGCGKSTLLRMVAGLEQPDDGAILIRSKHPEQFRKEGELGIAFQDPALLPWRNVFANVAFPLQILGRPIKPNNEKIRALIDLVGLKGYEDALPSQLSGGMRQRVAIARSLVSDPSVLLLDEPFGALDQILRRQMNLELQRIWAARQTTTLLVTHGIDEAVFLADEVVVMHAKPGRIAEIIKVPFARPRTPDLFSSPEFHALCDTLTAALHGPGAAA</sequence>
<feature type="domain" description="ABC transporter" evidence="5">
    <location>
        <begin position="19"/>
        <end position="252"/>
    </location>
</feature>
<gene>
    <name evidence="6" type="ORF">GGR25_000010</name>
</gene>
<dbReference type="PANTHER" id="PTHR42788">
    <property type="entry name" value="TAURINE IMPORT ATP-BINDING PROTEIN-RELATED"/>
    <property type="match status" value="1"/>
</dbReference>
<dbReference type="CDD" id="cd03293">
    <property type="entry name" value="ABC_NrtD_SsuB_transporters"/>
    <property type="match status" value="1"/>
</dbReference>
<evidence type="ECO:0000256" key="3">
    <source>
        <dbReference type="ARBA" id="ARBA00022741"/>
    </source>
</evidence>
<dbReference type="GO" id="GO:0016887">
    <property type="term" value="F:ATP hydrolysis activity"/>
    <property type="evidence" value="ECO:0007669"/>
    <property type="project" value="InterPro"/>
</dbReference>
<dbReference type="InterPro" id="IPR050166">
    <property type="entry name" value="ABC_transporter_ATP-bind"/>
</dbReference>
<evidence type="ECO:0000256" key="1">
    <source>
        <dbReference type="ARBA" id="ARBA00005417"/>
    </source>
</evidence>
<dbReference type="EMBL" id="JACIDS010000001">
    <property type="protein sequence ID" value="MBB3928991.1"/>
    <property type="molecule type" value="Genomic_DNA"/>
</dbReference>
<accession>A0A840AJ77</accession>
<evidence type="ECO:0000259" key="5">
    <source>
        <dbReference type="PROSITE" id="PS50893"/>
    </source>
</evidence>
<dbReference type="PANTHER" id="PTHR42788:SF13">
    <property type="entry name" value="ALIPHATIC SULFONATES IMPORT ATP-BINDING PROTEIN SSUB"/>
    <property type="match status" value="1"/>
</dbReference>
<keyword evidence="2" id="KW-0813">Transport</keyword>
<dbReference type="GO" id="GO:0005524">
    <property type="term" value="F:ATP binding"/>
    <property type="evidence" value="ECO:0007669"/>
    <property type="project" value="UniProtKB-KW"/>
</dbReference>
<dbReference type="SMART" id="SM00382">
    <property type="entry name" value="AAA"/>
    <property type="match status" value="1"/>
</dbReference>
<dbReference type="InterPro" id="IPR003593">
    <property type="entry name" value="AAA+_ATPase"/>
</dbReference>
<keyword evidence="4 6" id="KW-0067">ATP-binding</keyword>
<evidence type="ECO:0000313" key="6">
    <source>
        <dbReference type="EMBL" id="MBB3928991.1"/>
    </source>
</evidence>
<keyword evidence="3" id="KW-0547">Nucleotide-binding</keyword>
<dbReference type="InterPro" id="IPR017871">
    <property type="entry name" value="ABC_transporter-like_CS"/>
</dbReference>
<reference evidence="6 7" key="1">
    <citation type="submission" date="2020-08" db="EMBL/GenBank/DDBJ databases">
        <title>Genomic Encyclopedia of Type Strains, Phase IV (KMG-IV): sequencing the most valuable type-strain genomes for metagenomic binning, comparative biology and taxonomic classification.</title>
        <authorList>
            <person name="Goeker M."/>
        </authorList>
    </citation>
    <scope>NUCLEOTIDE SEQUENCE [LARGE SCALE GENOMIC DNA]</scope>
    <source>
        <strain evidence="6 7">DSM 25966</strain>
    </source>
</reference>
<comment type="caution">
    <text evidence="6">The sequence shown here is derived from an EMBL/GenBank/DDBJ whole genome shotgun (WGS) entry which is preliminary data.</text>
</comment>
<dbReference type="RefSeq" id="WP_246409108.1">
    <property type="nucleotide sequence ID" value="NZ_JBHLWW010000009.1"/>
</dbReference>
<dbReference type="InterPro" id="IPR003439">
    <property type="entry name" value="ABC_transporter-like_ATP-bd"/>
</dbReference>
<proteinExistence type="inferred from homology"/>